<dbReference type="Gene3D" id="1.20.930.10">
    <property type="entry name" value="Conserved domain common to transcription factors TFIIS, elongin A, CRSP70"/>
    <property type="match status" value="1"/>
</dbReference>
<dbReference type="Pfam" id="PF11467">
    <property type="entry name" value="LEDGF"/>
    <property type="match status" value="1"/>
</dbReference>
<feature type="compositionally biased region" description="Basic and acidic residues" evidence="13">
    <location>
        <begin position="473"/>
        <end position="521"/>
    </location>
</feature>
<keyword evidence="7" id="KW-0804">Transcription</keyword>
<dbReference type="InterPro" id="IPR035441">
    <property type="entry name" value="TFIIS/LEDGF_dom_sf"/>
</dbReference>
<evidence type="ECO:0000313" key="16">
    <source>
        <dbReference type="Proteomes" id="UP000710432"/>
    </source>
</evidence>
<evidence type="ECO:0000313" key="15">
    <source>
        <dbReference type="EMBL" id="KAH0519953.1"/>
    </source>
</evidence>
<comment type="caution">
    <text evidence="15">The sequence shown here is derived from an EMBL/GenBank/DDBJ whole genome shotgun (WGS) entry which is preliminary data.</text>
</comment>
<dbReference type="EMBL" id="JAATJU010001400">
    <property type="protein sequence ID" value="KAH0519953.1"/>
    <property type="molecule type" value="Genomic_DNA"/>
</dbReference>
<dbReference type="SUPFAM" id="SSF63748">
    <property type="entry name" value="Tudor/PWWP/MBT"/>
    <property type="match status" value="1"/>
</dbReference>
<feature type="region of interest" description="Disordered" evidence="13">
    <location>
        <begin position="1"/>
        <end position="94"/>
    </location>
</feature>
<feature type="compositionally biased region" description="Pro residues" evidence="13">
    <location>
        <begin position="222"/>
        <end position="232"/>
    </location>
</feature>
<keyword evidence="8" id="KW-0539">Nucleus</keyword>
<feature type="compositionally biased region" description="Polar residues" evidence="13">
    <location>
        <begin position="352"/>
        <end position="364"/>
    </location>
</feature>
<feature type="domain" description="PWWP" evidence="14">
    <location>
        <begin position="267"/>
        <end position="324"/>
    </location>
</feature>
<feature type="region of interest" description="Disordered" evidence="13">
    <location>
        <begin position="348"/>
        <end position="608"/>
    </location>
</feature>
<evidence type="ECO:0000256" key="2">
    <source>
        <dbReference type="ARBA" id="ARBA00005309"/>
    </source>
</evidence>
<dbReference type="FunFam" id="1.20.930.10:FF:000005">
    <property type="entry name" value="PC4 and SFRS1-interacting protein-like isoform X1"/>
    <property type="match status" value="1"/>
</dbReference>
<dbReference type="GO" id="GO:0003677">
    <property type="term" value="F:DNA binding"/>
    <property type="evidence" value="ECO:0007669"/>
    <property type="project" value="UniProtKB-KW"/>
</dbReference>
<dbReference type="SMART" id="SM00293">
    <property type="entry name" value="PWWP"/>
    <property type="match status" value="1"/>
</dbReference>
<feature type="region of interest" description="Disordered" evidence="13">
    <location>
        <begin position="121"/>
        <end position="172"/>
    </location>
</feature>
<evidence type="ECO:0000256" key="1">
    <source>
        <dbReference type="ARBA" id="ARBA00004123"/>
    </source>
</evidence>
<evidence type="ECO:0000256" key="5">
    <source>
        <dbReference type="ARBA" id="ARBA00023054"/>
    </source>
</evidence>
<feature type="compositionally biased region" description="Basic and acidic residues" evidence="13">
    <location>
        <begin position="564"/>
        <end position="608"/>
    </location>
</feature>
<accession>A0A8J6L4L1</accession>
<reference evidence="15" key="1">
    <citation type="submission" date="2020-03" db="EMBL/GenBank/DDBJ databases">
        <title>Studies in the Genomics of Life Span.</title>
        <authorList>
            <person name="Glass D."/>
        </authorList>
    </citation>
    <scope>NUCLEOTIDE SEQUENCE</scope>
    <source>
        <strain evidence="15">LTLLF</strain>
        <tissue evidence="15">Muscle</tissue>
    </source>
</reference>
<keyword evidence="6" id="KW-0238">DNA-binding</keyword>
<feature type="compositionally biased region" description="Basic and acidic residues" evidence="13">
    <location>
        <begin position="373"/>
        <end position="395"/>
    </location>
</feature>
<dbReference type="PANTHER" id="PTHR12550">
    <property type="entry name" value="HEPATOMA-DERIVED GROWTH FACTOR-RELATED"/>
    <property type="match status" value="1"/>
</dbReference>
<dbReference type="PANTHER" id="PTHR12550:SF42">
    <property type="entry name" value="PC4 AND SFRS1-INTERACTING PROTEIN"/>
    <property type="match status" value="1"/>
</dbReference>
<feature type="compositionally biased region" description="Basic and acidic residues" evidence="13">
    <location>
        <begin position="705"/>
        <end position="732"/>
    </location>
</feature>
<dbReference type="SUPFAM" id="SSF140576">
    <property type="entry name" value="HIV integrase-binding domain"/>
    <property type="match status" value="1"/>
</dbReference>
<dbReference type="InterPro" id="IPR021567">
    <property type="entry name" value="LEDGF_IBD"/>
</dbReference>
<keyword evidence="5" id="KW-0175">Coiled coil</keyword>
<dbReference type="Gene3D" id="2.30.30.140">
    <property type="match status" value="1"/>
</dbReference>
<evidence type="ECO:0000256" key="9">
    <source>
        <dbReference type="ARBA" id="ARBA00039324"/>
    </source>
</evidence>
<evidence type="ECO:0000259" key="14">
    <source>
        <dbReference type="PROSITE" id="PS50812"/>
    </source>
</evidence>
<gene>
    <name evidence="15" type="ORF">LTLLF_109795</name>
</gene>
<evidence type="ECO:0000256" key="11">
    <source>
        <dbReference type="ARBA" id="ARBA00057417"/>
    </source>
</evidence>
<comment type="similarity">
    <text evidence="2">Belongs to the HDGF family.</text>
</comment>
<feature type="compositionally biased region" description="Polar residues" evidence="13">
    <location>
        <begin position="733"/>
        <end position="753"/>
    </location>
</feature>
<evidence type="ECO:0000256" key="12">
    <source>
        <dbReference type="ARBA" id="ARBA00063065"/>
    </source>
</evidence>
<organism evidence="15 16">
    <name type="scientific">Microtus ochrogaster</name>
    <name type="common">Prairie vole</name>
    <dbReference type="NCBI Taxonomy" id="79684"/>
    <lineage>
        <taxon>Eukaryota</taxon>
        <taxon>Metazoa</taxon>
        <taxon>Chordata</taxon>
        <taxon>Craniata</taxon>
        <taxon>Vertebrata</taxon>
        <taxon>Euteleostomi</taxon>
        <taxon>Mammalia</taxon>
        <taxon>Eutheria</taxon>
        <taxon>Euarchontoglires</taxon>
        <taxon>Glires</taxon>
        <taxon>Rodentia</taxon>
        <taxon>Myomorpha</taxon>
        <taxon>Muroidea</taxon>
        <taxon>Cricetidae</taxon>
        <taxon>Arvicolinae</taxon>
        <taxon>Microtus</taxon>
    </lineage>
</organism>
<evidence type="ECO:0000256" key="6">
    <source>
        <dbReference type="ARBA" id="ARBA00023125"/>
    </source>
</evidence>
<dbReference type="InterPro" id="IPR036218">
    <property type="entry name" value="HIVI-bd_sf"/>
</dbReference>
<evidence type="ECO:0000256" key="13">
    <source>
        <dbReference type="SAM" id="MobiDB-lite"/>
    </source>
</evidence>
<evidence type="ECO:0000256" key="8">
    <source>
        <dbReference type="ARBA" id="ARBA00023242"/>
    </source>
</evidence>
<keyword evidence="3" id="KW-0164">Citrullination</keyword>
<comment type="function">
    <text evidence="11">Transcriptional coactivator involved in neuroepithelial stem cell differentiation and neurogenesis. Involved in particular in lens epithelial cell gene regulation and stress responses. May play an important role in lens epithelial to fiber cell terminal differentiation. May play a protective role during stress-induced apoptosis.</text>
</comment>
<dbReference type="InterPro" id="IPR000313">
    <property type="entry name" value="PWWP_dom"/>
</dbReference>
<feature type="compositionally biased region" description="Polar residues" evidence="13">
    <location>
        <begin position="28"/>
        <end position="53"/>
    </location>
</feature>
<comment type="subcellular location">
    <subcellularLocation>
        <location evidence="1">Nucleus</location>
    </subcellularLocation>
</comment>
<proteinExistence type="inferred from homology"/>
<feature type="region of interest" description="Disordered" evidence="13">
    <location>
        <begin position="212"/>
        <end position="233"/>
    </location>
</feature>
<comment type="subunit">
    <text evidence="12">Monomer. Interacts with IFRD1/PC4. Interacts (via IBD domain) with POGZ (via IBM motif) and CDCA7L (via IBM motifs). Interacts (via IBD domain) with KMT2A (via IBM motifs) with a moderate affinity whereas interacts with the KMT2A-MEN1 complex with a greater affinity; MEN1 enhances interaction of KMT2A with PSIP1. Interacts (via IBD domain) with IWS1 (via IBM motif), MED1 (via IBM motif) and DBF4 (via IBM motifs).</text>
</comment>
<dbReference type="Proteomes" id="UP000710432">
    <property type="component" value="Unassembled WGS sequence"/>
</dbReference>
<feature type="compositionally biased region" description="Basic residues" evidence="13">
    <location>
        <begin position="546"/>
        <end position="561"/>
    </location>
</feature>
<protein>
    <recommendedName>
        <fullName evidence="9">PC4 and SFRS1-interacting protein</fullName>
    </recommendedName>
    <alternativeName>
        <fullName evidence="10">Lens epithelium-derived growth factor</fullName>
    </alternativeName>
</protein>
<dbReference type="FunFam" id="2.30.30.140:FF:000017">
    <property type="entry name" value="hepatoma-derived growth factor isoform X1"/>
    <property type="match status" value="1"/>
</dbReference>
<sequence>MLLYLPPDGRRASALSGRRVRTSEHPQGRSSLRAQAPLSTSRPQAQPAVTSGSRGPACTPTKPLAASGLGRKAWQPSGGGVTTEGKPMDSRTGMEKVCEVKFTTATSGGREHATGLRAAATFSASLAPPRQARPLSPRPRRPAARSRSSGRRKRTRARAAGAGPRNRARSRAGRITLRVRRPHKRLGRAFRPVRAMAPRLLCLLLVSQLPEQTNARRDTPRHPPPPAGPPVPARVRARISRPRLRCSPFWSWDSRRRPSNMTRDFKPGDLIFAKMKGYPHWPARVDEVPDGAVKPPTNKLPIFFFGTHETAFLGPKDIFPYSENKEKYGKPNKRKGFNEGLWEIDNNPKVKFSSQQAPTKQSNASSDVEVEEKETSVSKEDTDHEEKASNEDVSKAVDITTPKAARRGRKRKAEKPVETEEAGMVAAATASANLKASPKRGRPAATEVKIPKPRGRPKVVKQPCPSESDMVIDEDKSKKKGPEEKQPKKQLKKEEEGQKEEDKPRKEPDKKEGKKEVESKRKNVAKPGVTSTSDSEDEDDQEGEKKRKGGRNFQTAHRRNMLKGQHEKETTERKRKQEEQMETEQQNKDEGKKPEVKKVEKKRETSMDSRLQRIHAEIKNSLKIDNLDVNRCIEALDELASLQVTMQQAQKHTEMITTLKKIRRFKVSQVIMEKSTMLYNKFKNMFLVGEGDSVITQVLNKSLAEQRQHEEANKTKDQGKKGPNKKLEKEQTGSKTLNGGSDAQDSSHPQHNGDSNEESKDSHEAGSKKK</sequence>
<evidence type="ECO:0000256" key="4">
    <source>
        <dbReference type="ARBA" id="ARBA00023015"/>
    </source>
</evidence>
<name>A0A8J6L4L1_MICOH</name>
<dbReference type="CDD" id="cd20151">
    <property type="entry name" value="PWWP_PSIP"/>
    <property type="match status" value="1"/>
</dbReference>
<dbReference type="Pfam" id="PF00855">
    <property type="entry name" value="PWWP"/>
    <property type="match status" value="1"/>
</dbReference>
<dbReference type="PROSITE" id="PS50812">
    <property type="entry name" value="PWWP"/>
    <property type="match status" value="1"/>
</dbReference>
<evidence type="ECO:0000256" key="3">
    <source>
        <dbReference type="ARBA" id="ARBA00022934"/>
    </source>
</evidence>
<feature type="compositionally biased region" description="Basic and acidic residues" evidence="13">
    <location>
        <begin position="757"/>
        <end position="770"/>
    </location>
</feature>
<feature type="compositionally biased region" description="Basic residues" evidence="13">
    <location>
        <begin position="404"/>
        <end position="413"/>
    </location>
</feature>
<evidence type="ECO:0000256" key="10">
    <source>
        <dbReference type="ARBA" id="ARBA00041831"/>
    </source>
</evidence>
<dbReference type="GO" id="GO:0005634">
    <property type="term" value="C:nucleus"/>
    <property type="evidence" value="ECO:0007669"/>
    <property type="project" value="UniProtKB-SubCell"/>
</dbReference>
<feature type="compositionally biased region" description="Basic residues" evidence="13">
    <location>
        <begin position="138"/>
        <end position="157"/>
    </location>
</feature>
<feature type="region of interest" description="Disordered" evidence="13">
    <location>
        <begin position="705"/>
        <end position="770"/>
    </location>
</feature>
<dbReference type="AlphaFoldDB" id="A0A8J6L4L1"/>
<keyword evidence="4" id="KW-0805">Transcription regulation</keyword>
<evidence type="ECO:0000256" key="7">
    <source>
        <dbReference type="ARBA" id="ARBA00023163"/>
    </source>
</evidence>
<feature type="compositionally biased region" description="Low complexity" evidence="13">
    <location>
        <begin position="426"/>
        <end position="436"/>
    </location>
</feature>